<name>A0AA86Q080_9EUKA</name>
<organism evidence="2">
    <name type="scientific">Hexamita inflata</name>
    <dbReference type="NCBI Taxonomy" id="28002"/>
    <lineage>
        <taxon>Eukaryota</taxon>
        <taxon>Metamonada</taxon>
        <taxon>Diplomonadida</taxon>
        <taxon>Hexamitidae</taxon>
        <taxon>Hexamitinae</taxon>
        <taxon>Hexamita</taxon>
    </lineage>
</organism>
<comment type="caution">
    <text evidence="2">The sequence shown here is derived from an EMBL/GenBank/DDBJ whole genome shotgun (WGS) entry which is preliminary data.</text>
</comment>
<reference evidence="2" key="1">
    <citation type="submission" date="2023-06" db="EMBL/GenBank/DDBJ databases">
        <authorList>
            <person name="Kurt Z."/>
        </authorList>
    </citation>
    <scope>NUCLEOTIDE SEQUENCE</scope>
</reference>
<dbReference type="CDD" id="cd00198">
    <property type="entry name" value="vWFA"/>
    <property type="match status" value="1"/>
</dbReference>
<dbReference type="Gene3D" id="3.40.50.410">
    <property type="entry name" value="von Willebrand factor, type A domain"/>
    <property type="match status" value="1"/>
</dbReference>
<dbReference type="AlphaFoldDB" id="A0AA86Q080"/>
<dbReference type="InterPro" id="IPR036465">
    <property type="entry name" value="vWFA_dom_sf"/>
</dbReference>
<evidence type="ECO:0000313" key="3">
    <source>
        <dbReference type="EMBL" id="CAL6042372.1"/>
    </source>
</evidence>
<dbReference type="SUPFAM" id="SSF53300">
    <property type="entry name" value="vWA-like"/>
    <property type="match status" value="1"/>
</dbReference>
<evidence type="ECO:0000256" key="1">
    <source>
        <dbReference type="SAM" id="MobiDB-lite"/>
    </source>
</evidence>
<dbReference type="EMBL" id="CAXDID020000153">
    <property type="protein sequence ID" value="CAL6042372.1"/>
    <property type="molecule type" value="Genomic_DNA"/>
</dbReference>
<accession>A0AA86Q080</accession>
<proteinExistence type="predicted"/>
<gene>
    <name evidence="2" type="ORF">HINF_LOCUS30714</name>
    <name evidence="3" type="ORF">HINF_LOCUS39562</name>
</gene>
<evidence type="ECO:0000313" key="2">
    <source>
        <dbReference type="EMBL" id="CAI9943069.1"/>
    </source>
</evidence>
<protein>
    <submittedName>
        <fullName evidence="2">von Willebrand factor type A domain-containing protein</fullName>
    </submittedName>
    <submittedName>
        <fullName evidence="3">von_Willebrand factor type A domain-containing protein</fullName>
    </submittedName>
</protein>
<dbReference type="Proteomes" id="UP001642409">
    <property type="component" value="Unassembled WGS sequence"/>
</dbReference>
<evidence type="ECO:0000313" key="4">
    <source>
        <dbReference type="Proteomes" id="UP001642409"/>
    </source>
</evidence>
<dbReference type="EMBL" id="CATOUU010000710">
    <property type="protein sequence ID" value="CAI9943069.1"/>
    <property type="molecule type" value="Genomic_DNA"/>
</dbReference>
<feature type="region of interest" description="Disordered" evidence="1">
    <location>
        <begin position="1"/>
        <end position="27"/>
    </location>
</feature>
<reference evidence="3 4" key="2">
    <citation type="submission" date="2024-07" db="EMBL/GenBank/DDBJ databases">
        <authorList>
            <person name="Akdeniz Z."/>
        </authorList>
    </citation>
    <scope>NUCLEOTIDE SEQUENCE [LARGE SCALE GENOMIC DNA]</scope>
</reference>
<keyword evidence="4" id="KW-1185">Reference proteome</keyword>
<sequence length="326" mass="36420">MFKTCCEVPNLPADSLDDQNISQHQQPAQYEPLPLAQPLPPFLPVSYPQVPQQPELAPQLPMLPTMPETALVPQPVNIPQPVEHTPQVQNTVPVQNEPIQSEKNVTAVFTSTQTLSEDQMCVVAVLDMSGSMHPISEATINGFNSYLSELQNSSQTVKVTLVLFNIGSVIVYRNKPAKMCEPLTRKMYKPMGGTALVDALGTAILTLSEQLKEGEKPGKVSIFVSTDGEENSSKRYKREEVKKMIEKQQEDEKWEFIFAGANIDANKEGSALGFQHKNIVNIENDAVGQTTLYQVIAQKQVRRQKSVYECEEVQQMYTKQSMLNRK</sequence>